<dbReference type="Proteomes" id="UP000299102">
    <property type="component" value="Unassembled WGS sequence"/>
</dbReference>
<feature type="region of interest" description="Disordered" evidence="1">
    <location>
        <begin position="63"/>
        <end position="85"/>
    </location>
</feature>
<dbReference type="EMBL" id="BGZK01000351">
    <property type="protein sequence ID" value="GBP38601.1"/>
    <property type="molecule type" value="Genomic_DNA"/>
</dbReference>
<reference evidence="2 3" key="1">
    <citation type="journal article" date="2019" name="Commun. Biol.">
        <title>The bagworm genome reveals a unique fibroin gene that provides high tensile strength.</title>
        <authorList>
            <person name="Kono N."/>
            <person name="Nakamura H."/>
            <person name="Ohtoshi R."/>
            <person name="Tomita M."/>
            <person name="Numata K."/>
            <person name="Arakawa K."/>
        </authorList>
    </citation>
    <scope>NUCLEOTIDE SEQUENCE [LARGE SCALE GENOMIC DNA]</scope>
</reference>
<evidence type="ECO:0000313" key="3">
    <source>
        <dbReference type="Proteomes" id="UP000299102"/>
    </source>
</evidence>
<protein>
    <submittedName>
        <fullName evidence="2">Uncharacterized protein</fullName>
    </submittedName>
</protein>
<name>A0A4C1VJ91_EUMVA</name>
<accession>A0A4C1VJ91</accession>
<dbReference type="AlphaFoldDB" id="A0A4C1VJ91"/>
<gene>
    <name evidence="2" type="ORF">EVAR_96203_1</name>
</gene>
<sequence length="145" mass="16672">MTNIKLHTTFGYIENGLNDILFLNIDKFILELLKKSTLIFKISTQHYINSLIDGCNKTFGQRSEPRAVRAGRAPHKARRPRSLRHKDSAVGDLAVTRMPAVLSRVRRHLYFMGWRATPRLSRRIEFAERKRSNVDSRAPDAPISS</sequence>
<evidence type="ECO:0000256" key="1">
    <source>
        <dbReference type="SAM" id="MobiDB-lite"/>
    </source>
</evidence>
<keyword evidence="3" id="KW-1185">Reference proteome</keyword>
<proteinExistence type="predicted"/>
<organism evidence="2 3">
    <name type="scientific">Eumeta variegata</name>
    <name type="common">Bagworm moth</name>
    <name type="synonym">Eumeta japonica</name>
    <dbReference type="NCBI Taxonomy" id="151549"/>
    <lineage>
        <taxon>Eukaryota</taxon>
        <taxon>Metazoa</taxon>
        <taxon>Ecdysozoa</taxon>
        <taxon>Arthropoda</taxon>
        <taxon>Hexapoda</taxon>
        <taxon>Insecta</taxon>
        <taxon>Pterygota</taxon>
        <taxon>Neoptera</taxon>
        <taxon>Endopterygota</taxon>
        <taxon>Lepidoptera</taxon>
        <taxon>Glossata</taxon>
        <taxon>Ditrysia</taxon>
        <taxon>Tineoidea</taxon>
        <taxon>Psychidae</taxon>
        <taxon>Oiketicinae</taxon>
        <taxon>Eumeta</taxon>
    </lineage>
</organism>
<evidence type="ECO:0000313" key="2">
    <source>
        <dbReference type="EMBL" id="GBP38601.1"/>
    </source>
</evidence>
<feature type="compositionally biased region" description="Basic residues" evidence="1">
    <location>
        <begin position="72"/>
        <end position="84"/>
    </location>
</feature>
<comment type="caution">
    <text evidence="2">The sequence shown here is derived from an EMBL/GenBank/DDBJ whole genome shotgun (WGS) entry which is preliminary data.</text>
</comment>